<organism evidence="3 4">
    <name type="scientific">Adiantum capillus-veneris</name>
    <name type="common">Maidenhair fern</name>
    <dbReference type="NCBI Taxonomy" id="13818"/>
    <lineage>
        <taxon>Eukaryota</taxon>
        <taxon>Viridiplantae</taxon>
        <taxon>Streptophyta</taxon>
        <taxon>Embryophyta</taxon>
        <taxon>Tracheophyta</taxon>
        <taxon>Polypodiopsida</taxon>
        <taxon>Polypodiidae</taxon>
        <taxon>Polypodiales</taxon>
        <taxon>Pteridineae</taxon>
        <taxon>Pteridaceae</taxon>
        <taxon>Vittarioideae</taxon>
        <taxon>Adiantum</taxon>
    </lineage>
</organism>
<dbReference type="AlphaFoldDB" id="A0A9D4ZQ30"/>
<dbReference type="EMBL" id="JABFUD020000002">
    <property type="protein sequence ID" value="KAI5083156.1"/>
    <property type="molecule type" value="Genomic_DNA"/>
</dbReference>
<dbReference type="EMBL" id="JABFUD020000002">
    <property type="protein sequence ID" value="KAI5083709.1"/>
    <property type="molecule type" value="Genomic_DNA"/>
</dbReference>
<keyword evidence="4" id="KW-1185">Reference proteome</keyword>
<reference evidence="3" key="1">
    <citation type="submission" date="2021-01" db="EMBL/GenBank/DDBJ databases">
        <title>Adiantum capillus-veneris genome.</title>
        <authorList>
            <person name="Fang Y."/>
            <person name="Liao Q."/>
        </authorList>
    </citation>
    <scope>NUCLEOTIDE SEQUENCE</scope>
    <source>
        <strain evidence="3">H3</strain>
        <tissue evidence="3">Leaf</tissue>
    </source>
</reference>
<name>A0A9D4ZQ30_ADICA</name>
<evidence type="ECO:0000313" key="4">
    <source>
        <dbReference type="Proteomes" id="UP000886520"/>
    </source>
</evidence>
<feature type="region of interest" description="Disordered" evidence="1">
    <location>
        <begin position="421"/>
        <end position="490"/>
    </location>
</feature>
<feature type="compositionally biased region" description="Basic and acidic residues" evidence="1">
    <location>
        <begin position="205"/>
        <end position="214"/>
    </location>
</feature>
<feature type="region of interest" description="Disordered" evidence="1">
    <location>
        <begin position="150"/>
        <end position="214"/>
    </location>
</feature>
<feature type="region of interest" description="Disordered" evidence="1">
    <location>
        <begin position="245"/>
        <end position="325"/>
    </location>
</feature>
<feature type="compositionally biased region" description="Polar residues" evidence="1">
    <location>
        <begin position="179"/>
        <end position="190"/>
    </location>
</feature>
<feature type="compositionally biased region" description="Polar residues" evidence="1">
    <location>
        <begin position="110"/>
        <end position="120"/>
    </location>
</feature>
<feature type="compositionally biased region" description="Basic residues" evidence="1">
    <location>
        <begin position="191"/>
        <end position="204"/>
    </location>
</feature>
<protein>
    <submittedName>
        <fullName evidence="3">Uncharacterized protein</fullName>
    </submittedName>
</protein>
<evidence type="ECO:0000313" key="3">
    <source>
        <dbReference type="EMBL" id="KAI5083709.1"/>
    </source>
</evidence>
<sequence>MDGYLYNLDPHRQAAAGYYAPRYPSSYALERRSSYGLPSADPFAGYGAPYQPDTLLPRYVSAPASSPYRHRPPRTMPTRKGSPPQRLGPKKKPFKQTQKVRFSEEKVRPSTKQDTAQPANKSVKAYAKAAPASQAASLAKETQELHSLFRTGVDTNKVEKSEGKKGDANGTAKKRKADSQVQKPTPTKNARNAKKGKKKKKKKKPSNDNKAVVKAEEEIKGLEAALEMQRGLCKKVMEFLGIPELNESGVADAVQSDGKVEESKETEKDTTETDKGSKEIEHDTMETDKDSMETDKGCKETDKDSTKTEKKPEEPQQTPEEEKEVEASSFKFFSSLFAENQELRDLYVDKCNAGSFECLVCRSVDAARSKTFWNLVSLVIHTKMRKQMRPEHAGYGHAISSVLGWDHENIPKVPRGHIRPAVLKKSADQGKDVTKREKAVKEVPEQEQKEVESMVKEVPELDQKEVETIAKEVKEGENHSEPPSEDAKEE</sequence>
<dbReference type="PANTHER" id="PTHR34546">
    <property type="entry name" value="OS06G0153600 PROTEIN"/>
    <property type="match status" value="1"/>
</dbReference>
<proteinExistence type="predicted"/>
<feature type="region of interest" description="Disordered" evidence="1">
    <location>
        <begin position="54"/>
        <end position="127"/>
    </location>
</feature>
<feature type="compositionally biased region" description="Basic and acidic residues" evidence="1">
    <location>
        <begin position="156"/>
        <end position="167"/>
    </location>
</feature>
<comment type="caution">
    <text evidence="3">The sequence shown here is derived from an EMBL/GenBank/DDBJ whole genome shotgun (WGS) entry which is preliminary data.</text>
</comment>
<evidence type="ECO:0000313" key="2">
    <source>
        <dbReference type="EMBL" id="KAI5083156.1"/>
    </source>
</evidence>
<dbReference type="OrthoDB" id="1933215at2759"/>
<feature type="compositionally biased region" description="Basic and acidic residues" evidence="1">
    <location>
        <begin position="425"/>
        <end position="490"/>
    </location>
</feature>
<dbReference type="Proteomes" id="UP000886520">
    <property type="component" value="Chromosome 3"/>
</dbReference>
<accession>A0A9D4ZQ30</accession>
<evidence type="ECO:0000256" key="1">
    <source>
        <dbReference type="SAM" id="MobiDB-lite"/>
    </source>
</evidence>
<dbReference type="PANTHER" id="PTHR34546:SF3">
    <property type="entry name" value="OS06G0153600 PROTEIN"/>
    <property type="match status" value="1"/>
</dbReference>
<gene>
    <name evidence="2" type="ORF">GOP47_0002899</name>
    <name evidence="3" type="ORF">GOP47_0003452</name>
</gene>
<feature type="compositionally biased region" description="Basic and acidic residues" evidence="1">
    <location>
        <begin position="258"/>
        <end position="314"/>
    </location>
</feature>